<reference evidence="3 4" key="1">
    <citation type="submission" date="2013-08" db="EMBL/GenBank/DDBJ databases">
        <authorList>
            <person name="Weinstock G."/>
            <person name="Sodergren E."/>
            <person name="Wylie T."/>
            <person name="Fulton L."/>
            <person name="Fulton R."/>
            <person name="Fronick C."/>
            <person name="O'Laughlin M."/>
            <person name="Godfrey J."/>
            <person name="Miner T."/>
            <person name="Herter B."/>
            <person name="Appelbaum E."/>
            <person name="Cordes M."/>
            <person name="Lek S."/>
            <person name="Wollam A."/>
            <person name="Pepin K.H."/>
            <person name="Palsikar V.B."/>
            <person name="Mitreva M."/>
            <person name="Wilson R.K."/>
        </authorList>
    </citation>
    <scope>NUCLEOTIDE SEQUENCE [LARGE SCALE GENOMIC DNA]</scope>
    <source>
        <strain evidence="3 4">ATCC BAA-474</strain>
    </source>
</reference>
<comment type="caution">
    <text evidence="3">The sequence shown here is derived from an EMBL/GenBank/DDBJ whole genome shotgun (WGS) entry which is preliminary data.</text>
</comment>
<dbReference type="eggNOG" id="COG0614">
    <property type="taxonomic scope" value="Bacteria"/>
</dbReference>
<dbReference type="HOGENOM" id="CLU_038034_2_6_0"/>
<name>U7VDN7_9FUSO</name>
<dbReference type="InterPro" id="IPR050902">
    <property type="entry name" value="ABC_Transporter_SBP"/>
</dbReference>
<dbReference type="EMBL" id="AXZF01000016">
    <property type="protein sequence ID" value="ERT69626.1"/>
    <property type="molecule type" value="Genomic_DNA"/>
</dbReference>
<dbReference type="InterPro" id="IPR002491">
    <property type="entry name" value="ABC_transptr_periplasmic_BD"/>
</dbReference>
<dbReference type="GO" id="GO:0071281">
    <property type="term" value="P:cellular response to iron ion"/>
    <property type="evidence" value="ECO:0007669"/>
    <property type="project" value="TreeGrafter"/>
</dbReference>
<organism evidence="3 4">
    <name type="scientific">Cetobacterium somerae ATCC BAA-474</name>
    <dbReference type="NCBI Taxonomy" id="1319815"/>
    <lineage>
        <taxon>Bacteria</taxon>
        <taxon>Fusobacteriati</taxon>
        <taxon>Fusobacteriota</taxon>
        <taxon>Fusobacteriia</taxon>
        <taxon>Fusobacteriales</taxon>
        <taxon>Fusobacteriaceae</taxon>
        <taxon>Cetobacterium</taxon>
    </lineage>
</organism>
<dbReference type="Proteomes" id="UP000017081">
    <property type="component" value="Unassembled WGS sequence"/>
</dbReference>
<proteinExistence type="predicted"/>
<dbReference type="STRING" id="1319815.HMPREF0202_00464"/>
<dbReference type="SUPFAM" id="SSF53807">
    <property type="entry name" value="Helical backbone' metal receptor"/>
    <property type="match status" value="1"/>
</dbReference>
<keyword evidence="1" id="KW-0175">Coiled coil</keyword>
<feature type="domain" description="Fe/B12 periplasmic-binding" evidence="2">
    <location>
        <begin position="40"/>
        <end position="284"/>
    </location>
</feature>
<evidence type="ECO:0000256" key="1">
    <source>
        <dbReference type="SAM" id="Coils"/>
    </source>
</evidence>
<feature type="coiled-coil region" evidence="1">
    <location>
        <begin position="139"/>
        <end position="166"/>
    </location>
</feature>
<accession>U7VDN7</accession>
<sequence>MKNLILLFLMLSLKIFSLDIVDNYVVGEKGEKILLKEYKRIVIYNFGAVEILYKLGADKNIVAIANHSKKIWPQEKTQKLPLAGSISKPSLEKILSFNPDLVIFNVMGNEKSGLEKFNIPSITFSNKNLDDILKNTLILGKLVNREKESKELVEELNNKLKYIRENFRLQGKAVVLYSDSPPTSFEKNSLPVEILETLGLDVIVPKVGKKPIISSEYILKENPKYIIGTRGVKNIDGIKNSLKLIEETDAYKNKNIHVIDSSEILRASHRVFDEIEKIYVELKK</sequence>
<evidence type="ECO:0000313" key="4">
    <source>
        <dbReference type="Proteomes" id="UP000017081"/>
    </source>
</evidence>
<dbReference type="Gene3D" id="3.40.50.1980">
    <property type="entry name" value="Nitrogenase molybdenum iron protein domain"/>
    <property type="match status" value="2"/>
</dbReference>
<dbReference type="PANTHER" id="PTHR30535:SF34">
    <property type="entry name" value="MOLYBDATE-BINDING PROTEIN MOLA"/>
    <property type="match status" value="1"/>
</dbReference>
<gene>
    <name evidence="3" type="ORF">HMPREF0202_00464</name>
</gene>
<evidence type="ECO:0000313" key="3">
    <source>
        <dbReference type="EMBL" id="ERT69626.1"/>
    </source>
</evidence>
<dbReference type="AlphaFoldDB" id="U7VDN7"/>
<dbReference type="PANTHER" id="PTHR30535">
    <property type="entry name" value="VITAMIN B12-BINDING PROTEIN"/>
    <property type="match status" value="1"/>
</dbReference>
<dbReference type="PROSITE" id="PS50983">
    <property type="entry name" value="FE_B12_PBP"/>
    <property type="match status" value="1"/>
</dbReference>
<dbReference type="RefSeq" id="WP_023050011.1">
    <property type="nucleotide sequence ID" value="NZ_CP173065.2"/>
</dbReference>
<evidence type="ECO:0000259" key="2">
    <source>
        <dbReference type="PROSITE" id="PS50983"/>
    </source>
</evidence>
<protein>
    <submittedName>
        <fullName evidence="3">Periplasmic binding protein</fullName>
    </submittedName>
</protein>
<keyword evidence="4" id="KW-1185">Reference proteome</keyword>
<dbReference type="Pfam" id="PF01497">
    <property type="entry name" value="Peripla_BP_2"/>
    <property type="match status" value="1"/>
</dbReference>